<dbReference type="PIRSF" id="PIRSF001495">
    <property type="entry name" value="Met_asp_mut_epsi"/>
    <property type="match status" value="1"/>
</dbReference>
<dbReference type="Proteomes" id="UP000600026">
    <property type="component" value="Unassembled WGS sequence"/>
</dbReference>
<reference evidence="4" key="1">
    <citation type="submission" date="2020-09" db="EMBL/GenBank/DDBJ databases">
        <title>Whole genome shotgun sequence of Streptomyces xanthophaeus NBRC 12829.</title>
        <authorList>
            <person name="Komaki H."/>
            <person name="Tamura T."/>
        </authorList>
    </citation>
    <scope>NUCLEOTIDE SEQUENCE</scope>
    <source>
        <strain evidence="4">NBRC 12829</strain>
    </source>
</reference>
<evidence type="ECO:0000256" key="2">
    <source>
        <dbReference type="ARBA" id="ARBA00023235"/>
    </source>
</evidence>
<dbReference type="GO" id="GO:0019670">
    <property type="term" value="P:anaerobic L-glutamate catabolic process"/>
    <property type="evidence" value="ECO:0007669"/>
    <property type="project" value="InterPro"/>
</dbReference>
<organism evidence="4 5">
    <name type="scientific">Streptomyces xanthophaeus</name>
    <dbReference type="NCBI Taxonomy" id="67385"/>
    <lineage>
        <taxon>Bacteria</taxon>
        <taxon>Bacillati</taxon>
        <taxon>Actinomycetota</taxon>
        <taxon>Actinomycetes</taxon>
        <taxon>Kitasatosporales</taxon>
        <taxon>Streptomycetaceae</taxon>
        <taxon>Streptomyces</taxon>
    </lineage>
</organism>
<dbReference type="EMBL" id="BNEE01000006">
    <property type="protein sequence ID" value="GHI87644.1"/>
    <property type="molecule type" value="Genomic_DNA"/>
</dbReference>
<dbReference type="SUPFAM" id="SSF51703">
    <property type="entry name" value="Cobalamin (vitamin B12)-dependent enzymes"/>
    <property type="match status" value="1"/>
</dbReference>
<dbReference type="Gene3D" id="3.20.20.240">
    <property type="entry name" value="Methylmalonyl-CoA mutase"/>
    <property type="match status" value="1"/>
</dbReference>
<dbReference type="GO" id="GO:0050097">
    <property type="term" value="F:methylaspartate mutase activity"/>
    <property type="evidence" value="ECO:0007669"/>
    <property type="project" value="InterPro"/>
</dbReference>
<dbReference type="InterPro" id="IPR016176">
    <property type="entry name" value="Cbl-dep_enz_cat"/>
</dbReference>
<protein>
    <submittedName>
        <fullName evidence="4">Glutamate mutase epsilon subunit</fullName>
    </submittedName>
</protein>
<proteinExistence type="predicted"/>
<dbReference type="OrthoDB" id="5332339at2"/>
<keyword evidence="3" id="KW-0170">Cobalt</keyword>
<dbReference type="InterPro" id="IPR006396">
    <property type="entry name" value="Glu_mut_E"/>
</dbReference>
<evidence type="ECO:0000313" key="4">
    <source>
        <dbReference type="EMBL" id="GHI87644.1"/>
    </source>
</evidence>
<dbReference type="AlphaFoldDB" id="A0A919H172"/>
<comment type="caution">
    <text evidence="4">The sequence shown here is derived from an EMBL/GenBank/DDBJ whole genome shotgun (WGS) entry which is preliminary data.</text>
</comment>
<sequence>MATPRRSESLGDLCAERAAVLAAGGAAGLGPGTARAHLATLPPARFASYAYRAPRTRPYTQPRGGYPGFAKQRALTEAFDAAGADFIPLTIDSQTRHNDYDNAAALLKTGLAEDRDLLNGYPLVSHGHLRTRELYEGIDRPVSLRHGTPDARLLVETALAAGITEIEGGGLSYSLPYARDFPLDRALAHWQYVDRLCAVTGPPGLPVHRESFGPLTATLVPPVITIAVQLCELLLAAEQGVESFAVSFGHTGSLEQDLALARVLRARSRELLDRFGFEDVRVSLVYHQWMGAFPAEPSLAWQLIAVCAQAAALVGADKVVVKTPEEALGIPSVESNAAAVRAVRYVLDMFPYGRTLTSGAVDEEAELVDGEVTTVLERIWDDPAPTFQQSVCRAVVSGVIDVPFAPHEQNLGLLVTDRGEDRRIRVREAGAVPLTARQLRRERALLGNRTAREGPLWERLLHDIRILA</sequence>
<name>A0A919H172_9ACTN</name>
<keyword evidence="5" id="KW-1185">Reference proteome</keyword>
<evidence type="ECO:0000256" key="1">
    <source>
        <dbReference type="ARBA" id="ARBA00022628"/>
    </source>
</evidence>
<gene>
    <name evidence="4" type="primary">glmE</name>
    <name evidence="4" type="ORF">Sxan_50080</name>
</gene>
<dbReference type="GO" id="GO:0031419">
    <property type="term" value="F:cobalamin binding"/>
    <property type="evidence" value="ECO:0007669"/>
    <property type="project" value="UniProtKB-KW"/>
</dbReference>
<dbReference type="Pfam" id="PF06368">
    <property type="entry name" value="Met_asp_mut_E"/>
    <property type="match status" value="1"/>
</dbReference>
<keyword evidence="2" id="KW-0413">Isomerase</keyword>
<evidence type="ECO:0000313" key="5">
    <source>
        <dbReference type="Proteomes" id="UP000600026"/>
    </source>
</evidence>
<evidence type="ECO:0000256" key="3">
    <source>
        <dbReference type="ARBA" id="ARBA00023285"/>
    </source>
</evidence>
<keyword evidence="1" id="KW-0846">Cobalamin</keyword>
<dbReference type="RefSeq" id="WP_051858876.1">
    <property type="nucleotide sequence ID" value="NZ_BNEE01000006.1"/>
</dbReference>
<accession>A0A919H172</accession>